<keyword evidence="13" id="KW-1185">Reference proteome</keyword>
<keyword evidence="5" id="KW-0963">Cytoplasm</keyword>
<gene>
    <name evidence="12" type="ORF">EV672_10457</name>
</gene>
<dbReference type="InterPro" id="IPR029063">
    <property type="entry name" value="SAM-dependent_MTases_sf"/>
</dbReference>
<dbReference type="Proteomes" id="UP000294593">
    <property type="component" value="Unassembled WGS sequence"/>
</dbReference>
<evidence type="ECO:0000256" key="5">
    <source>
        <dbReference type="ARBA" id="ARBA00022490"/>
    </source>
</evidence>
<name>A0A4R6RC69_9BURK</name>
<dbReference type="GO" id="GO:0032259">
    <property type="term" value="P:methylation"/>
    <property type="evidence" value="ECO:0007669"/>
    <property type="project" value="UniProtKB-KW"/>
</dbReference>
<evidence type="ECO:0000256" key="1">
    <source>
        <dbReference type="ARBA" id="ARBA00004496"/>
    </source>
</evidence>
<evidence type="ECO:0000256" key="2">
    <source>
        <dbReference type="ARBA" id="ARBA00005369"/>
    </source>
</evidence>
<dbReference type="SUPFAM" id="SSF53335">
    <property type="entry name" value="S-adenosyl-L-methionine-dependent methyltransferases"/>
    <property type="match status" value="1"/>
</dbReference>
<evidence type="ECO:0000256" key="3">
    <source>
        <dbReference type="ARBA" id="ARBA00011890"/>
    </source>
</evidence>
<keyword evidence="8" id="KW-0949">S-adenosyl-L-methionine</keyword>
<comment type="similarity">
    <text evidence="2">Belongs to the methyltransferase superfamily. L-isoaspartyl/D-aspartyl protein methyltransferase family.</text>
</comment>
<evidence type="ECO:0000256" key="8">
    <source>
        <dbReference type="ARBA" id="ARBA00022691"/>
    </source>
</evidence>
<protein>
    <recommendedName>
        <fullName evidence="4">Protein-L-isoaspartate O-methyltransferase</fullName>
        <ecNumber evidence="3">2.1.1.77</ecNumber>
    </recommendedName>
    <alternativeName>
        <fullName evidence="11">L-isoaspartyl protein carboxyl methyltransferase</fullName>
    </alternativeName>
    <alternativeName>
        <fullName evidence="9">Protein L-isoaspartyl methyltransferase</fullName>
    </alternativeName>
    <alternativeName>
        <fullName evidence="10">Protein-beta-aspartate methyltransferase</fullName>
    </alternativeName>
</protein>
<organism evidence="12 13">
    <name type="scientific">Aquabacterium commune</name>
    <dbReference type="NCBI Taxonomy" id="70586"/>
    <lineage>
        <taxon>Bacteria</taxon>
        <taxon>Pseudomonadati</taxon>
        <taxon>Pseudomonadota</taxon>
        <taxon>Betaproteobacteria</taxon>
        <taxon>Burkholderiales</taxon>
        <taxon>Aquabacterium</taxon>
    </lineage>
</organism>
<keyword evidence="7 12" id="KW-0808">Transferase</keyword>
<dbReference type="EMBL" id="SNXW01000004">
    <property type="protein sequence ID" value="TDP83679.1"/>
    <property type="molecule type" value="Genomic_DNA"/>
</dbReference>
<dbReference type="CDD" id="cd02440">
    <property type="entry name" value="AdoMet_MTases"/>
    <property type="match status" value="1"/>
</dbReference>
<dbReference type="PANTHER" id="PTHR11579:SF0">
    <property type="entry name" value="PROTEIN-L-ISOASPARTATE(D-ASPARTATE) O-METHYLTRANSFERASE"/>
    <property type="match status" value="1"/>
</dbReference>
<dbReference type="Gene3D" id="3.40.50.150">
    <property type="entry name" value="Vaccinia Virus protein VP39"/>
    <property type="match status" value="1"/>
</dbReference>
<dbReference type="AlphaFoldDB" id="A0A4R6RC69"/>
<dbReference type="GO" id="GO:0005737">
    <property type="term" value="C:cytoplasm"/>
    <property type="evidence" value="ECO:0007669"/>
    <property type="project" value="UniProtKB-SubCell"/>
</dbReference>
<dbReference type="OrthoDB" id="9810066at2"/>
<keyword evidence="6 12" id="KW-0489">Methyltransferase</keyword>
<evidence type="ECO:0000256" key="9">
    <source>
        <dbReference type="ARBA" id="ARBA00030757"/>
    </source>
</evidence>
<evidence type="ECO:0000256" key="4">
    <source>
        <dbReference type="ARBA" id="ARBA00013346"/>
    </source>
</evidence>
<dbReference type="InterPro" id="IPR000682">
    <property type="entry name" value="PCMT"/>
</dbReference>
<evidence type="ECO:0000256" key="11">
    <source>
        <dbReference type="ARBA" id="ARBA00031350"/>
    </source>
</evidence>
<reference evidence="12 13" key="1">
    <citation type="submission" date="2019-03" db="EMBL/GenBank/DDBJ databases">
        <title>Genomic Encyclopedia of Type Strains, Phase IV (KMG-IV): sequencing the most valuable type-strain genomes for metagenomic binning, comparative biology and taxonomic classification.</title>
        <authorList>
            <person name="Goeker M."/>
        </authorList>
    </citation>
    <scope>NUCLEOTIDE SEQUENCE [LARGE SCALE GENOMIC DNA]</scope>
    <source>
        <strain evidence="12 13">DSM 11901</strain>
    </source>
</reference>
<dbReference type="EC" id="2.1.1.77" evidence="3"/>
<comment type="caution">
    <text evidence="12">The sequence shown here is derived from an EMBL/GenBank/DDBJ whole genome shotgun (WGS) entry which is preliminary data.</text>
</comment>
<evidence type="ECO:0000313" key="13">
    <source>
        <dbReference type="Proteomes" id="UP000294593"/>
    </source>
</evidence>
<accession>A0A4R6RC69</accession>
<dbReference type="GO" id="GO:0004719">
    <property type="term" value="F:protein-L-isoaspartate (D-aspartate) O-methyltransferase activity"/>
    <property type="evidence" value="ECO:0007669"/>
    <property type="project" value="UniProtKB-EC"/>
</dbReference>
<dbReference type="PANTHER" id="PTHR11579">
    <property type="entry name" value="PROTEIN-L-ISOASPARTATE O-METHYLTRANSFERASE"/>
    <property type="match status" value="1"/>
</dbReference>
<evidence type="ECO:0000256" key="10">
    <source>
        <dbReference type="ARBA" id="ARBA00031323"/>
    </source>
</evidence>
<dbReference type="Pfam" id="PF01135">
    <property type="entry name" value="PCMT"/>
    <property type="match status" value="1"/>
</dbReference>
<evidence type="ECO:0000313" key="12">
    <source>
        <dbReference type="EMBL" id="TDP83679.1"/>
    </source>
</evidence>
<proteinExistence type="inferred from homology"/>
<sequence length="296" mass="31548">MSEGHPERKPRRFPLQLDRVSAAPVAGGAARLSRDGREVLRPQAPLQHAAQERLRHTTPQGVGLDSLRVRARMVERLAAEGISHPGLLHAFGQVPRHQFVDSALVNQAYEDTSLPIGLGQTISKPSVVAAMIQMLCARPGLPVFHAARPGSEARPLGACLEIGTGCGYQAALLAHLARQVVSIERLRDLHLKARAQLDQLRQSLPGWPDVRLVYGDGMVGHAPQAPYDTIIAAAGGAALPQAWLDQLAPGGRLVAPVEDARGGQQVLSIVDRLPDGSLQHSRAGAVLFVPLKSGTT</sequence>
<evidence type="ECO:0000256" key="6">
    <source>
        <dbReference type="ARBA" id="ARBA00022603"/>
    </source>
</evidence>
<dbReference type="RefSeq" id="WP_133608352.1">
    <property type="nucleotide sequence ID" value="NZ_SNXW01000004.1"/>
</dbReference>
<comment type="subcellular location">
    <subcellularLocation>
        <location evidence="1">Cytoplasm</location>
    </subcellularLocation>
</comment>
<evidence type="ECO:0000256" key="7">
    <source>
        <dbReference type="ARBA" id="ARBA00022679"/>
    </source>
</evidence>